<accession>A0A8H2WI28</accession>
<evidence type="ECO:0000313" key="3">
    <source>
        <dbReference type="Proteomes" id="UP000663846"/>
    </source>
</evidence>
<reference evidence="2" key="1">
    <citation type="submission" date="2021-01" db="EMBL/GenBank/DDBJ databases">
        <authorList>
            <person name="Kaushik A."/>
        </authorList>
    </citation>
    <scope>NUCLEOTIDE SEQUENCE</scope>
    <source>
        <strain evidence="2">AG1-1C</strain>
    </source>
</reference>
<evidence type="ECO:0000256" key="1">
    <source>
        <dbReference type="SAM" id="MobiDB-lite"/>
    </source>
</evidence>
<sequence length="426" mass="49583">MTKPQRSKRSQPPRRLAAAKGSPSGRRVIEIPELFILIVHELDDKQQRNLMRVSKYFFRSIGPIAWRRVPRLDIVMKLIKNVVVDLQESWADFKWQFMITLPPRLNLSRYNNRYNIYAPWVQELEVYGGHYQEMTNPEVFLVFLDGRAPLPNLRRLTTSTSAPVAGDDLMHLLDMFICPSLTELRTIMPNKGLPRHDFSRVVSSSVSEFLQKVKDTCPHIEVLEFYPDGMVRFDQRGYDRYIPTDQCKNVLSSFLGLRSFSSTTYILKSDVLGILGQLPHLESLGIRGASTEPPAMDKKPSVPEIWFPALKDLRLYDVAFEDIQFLWNETTIIKKIASVLFQIDYRNRRRSIDGFSYVQNWVGPFLEALPRLSPQLQDIHLYLGSEDERVEVPRDKWDIFRADNDLCQIFYYYKAGLEPRYTALPV</sequence>
<organism evidence="2 3">
    <name type="scientific">Rhizoctonia solani</name>
    <dbReference type="NCBI Taxonomy" id="456999"/>
    <lineage>
        <taxon>Eukaryota</taxon>
        <taxon>Fungi</taxon>
        <taxon>Dikarya</taxon>
        <taxon>Basidiomycota</taxon>
        <taxon>Agaricomycotina</taxon>
        <taxon>Agaricomycetes</taxon>
        <taxon>Cantharellales</taxon>
        <taxon>Ceratobasidiaceae</taxon>
        <taxon>Rhizoctonia</taxon>
    </lineage>
</organism>
<dbReference type="Proteomes" id="UP000663846">
    <property type="component" value="Unassembled WGS sequence"/>
</dbReference>
<evidence type="ECO:0000313" key="2">
    <source>
        <dbReference type="EMBL" id="CAE6375007.1"/>
    </source>
</evidence>
<gene>
    <name evidence="2" type="ORF">RDB_LOCUS28581</name>
</gene>
<name>A0A8H2WI28_9AGAM</name>
<comment type="caution">
    <text evidence="2">The sequence shown here is derived from an EMBL/GenBank/DDBJ whole genome shotgun (WGS) entry which is preliminary data.</text>
</comment>
<protein>
    <submittedName>
        <fullName evidence="2">Uncharacterized protein</fullName>
    </submittedName>
</protein>
<feature type="region of interest" description="Disordered" evidence="1">
    <location>
        <begin position="1"/>
        <end position="23"/>
    </location>
</feature>
<dbReference type="EMBL" id="CAJMWS010000167">
    <property type="protein sequence ID" value="CAE6375007.1"/>
    <property type="molecule type" value="Genomic_DNA"/>
</dbReference>
<feature type="compositionally biased region" description="Basic residues" evidence="1">
    <location>
        <begin position="1"/>
        <end position="12"/>
    </location>
</feature>
<proteinExistence type="predicted"/>
<dbReference type="AlphaFoldDB" id="A0A8H2WI28"/>